<dbReference type="AlphaFoldDB" id="A0A3N6QZJ5"/>
<dbReference type="EMBL" id="RCBY01000354">
    <property type="protein sequence ID" value="RQH23100.1"/>
    <property type="molecule type" value="Genomic_DNA"/>
</dbReference>
<dbReference type="InterPro" id="IPR002589">
    <property type="entry name" value="Macro_dom"/>
</dbReference>
<dbReference type="Gene3D" id="3.40.220.10">
    <property type="entry name" value="Leucine Aminopeptidase, subunit E, domain 1"/>
    <property type="match status" value="1"/>
</dbReference>
<gene>
    <name evidence="2" type="ORF">D5R40_30695</name>
</gene>
<keyword evidence="3" id="KW-1185">Reference proteome</keyword>
<organism evidence="2 3">
    <name type="scientific">Okeania hirsuta</name>
    <dbReference type="NCBI Taxonomy" id="1458930"/>
    <lineage>
        <taxon>Bacteria</taxon>
        <taxon>Bacillati</taxon>
        <taxon>Cyanobacteriota</taxon>
        <taxon>Cyanophyceae</taxon>
        <taxon>Oscillatoriophycideae</taxon>
        <taxon>Oscillatoriales</taxon>
        <taxon>Microcoleaceae</taxon>
        <taxon>Okeania</taxon>
    </lineage>
</organism>
<protein>
    <recommendedName>
        <fullName evidence="1">Macro domain-containing protein</fullName>
    </recommendedName>
</protein>
<dbReference type="SUPFAM" id="SSF52949">
    <property type="entry name" value="Macro domain-like"/>
    <property type="match status" value="1"/>
</dbReference>
<dbReference type="Pfam" id="PF01661">
    <property type="entry name" value="Macro"/>
    <property type="match status" value="1"/>
</dbReference>
<dbReference type="PROSITE" id="PS51154">
    <property type="entry name" value="MACRO"/>
    <property type="match status" value="1"/>
</dbReference>
<feature type="domain" description="Macro" evidence="1">
    <location>
        <begin position="1"/>
        <end position="171"/>
    </location>
</feature>
<accession>A0A3N6QZJ5</accession>
<dbReference type="InterPro" id="IPR043472">
    <property type="entry name" value="Macro_dom-like"/>
</dbReference>
<name>A0A3N6QZJ5_9CYAN</name>
<reference evidence="2 3" key="1">
    <citation type="journal article" date="2018" name="ACS Chem. Biol.">
        <title>Ketoreductase domain dysfunction expands chemodiversity: malyngamide biosynthesis in the cyanobacterium Okeania hirsuta.</title>
        <authorList>
            <person name="Moss N.A."/>
            <person name="Leao T."/>
            <person name="Rankin M."/>
            <person name="McCullough T.M."/>
            <person name="Qu P."/>
            <person name="Korobeynikov A."/>
            <person name="Smith J.L."/>
            <person name="Gerwick L."/>
            <person name="Gerwick W.H."/>
        </authorList>
    </citation>
    <scope>NUCLEOTIDE SEQUENCE [LARGE SCALE GENOMIC DNA]</scope>
    <source>
        <strain evidence="2 3">PAB10Feb10-1</strain>
    </source>
</reference>
<evidence type="ECO:0000313" key="2">
    <source>
        <dbReference type="EMBL" id="RQH23100.1"/>
    </source>
</evidence>
<evidence type="ECO:0000313" key="3">
    <source>
        <dbReference type="Proteomes" id="UP000269154"/>
    </source>
</evidence>
<dbReference type="OrthoDB" id="6194521at2"/>
<sequence length="171" mass="19520">MYQGDITNLEVDIIASSIGGLVYDRIRQITGEDIWKDMMKLRIEMRNSTLSSFRDVVITNAGKLQAKKILYGLLISSHEEVIQELLYTCMKIAHKLSFKTIAFPLFGSGLGVLSAQKAWQIILSQIIKNLSDENQTVREVTICIYNRKIVEEIDVRETLKQIQNLGWESLL</sequence>
<dbReference type="Proteomes" id="UP000269154">
    <property type="component" value="Unassembled WGS sequence"/>
</dbReference>
<comment type="caution">
    <text evidence="2">The sequence shown here is derived from an EMBL/GenBank/DDBJ whole genome shotgun (WGS) entry which is preliminary data.</text>
</comment>
<proteinExistence type="predicted"/>
<evidence type="ECO:0000259" key="1">
    <source>
        <dbReference type="PROSITE" id="PS51154"/>
    </source>
</evidence>